<dbReference type="Proteomes" id="UP000013117">
    <property type="component" value="Unassembled WGS sequence"/>
</dbReference>
<evidence type="ECO:0000313" key="2">
    <source>
        <dbReference type="Proteomes" id="UP000013117"/>
    </source>
</evidence>
<gene>
    <name evidence="1" type="ORF">F960_03232</name>
</gene>
<proteinExistence type="predicted"/>
<sequence length="67" mass="7741">MFLNSENHALSPYWWEGLEQDQQSRILYAINHKLDLMSGHTSSQDNDEIPDVSGWEFTEVMTNVDLG</sequence>
<reference evidence="1 2" key="1">
    <citation type="submission" date="2013-02" db="EMBL/GenBank/DDBJ databases">
        <title>The Genome Sequence of Acinetobacter gerneri CIP 107464.</title>
        <authorList>
            <consortium name="The Broad Institute Genome Sequencing Platform"/>
            <consortium name="The Broad Institute Genome Sequencing Center for Infectious Disease"/>
            <person name="Cerqueira G."/>
            <person name="Feldgarden M."/>
            <person name="Courvalin P."/>
            <person name="Perichon B."/>
            <person name="Grillot-Courvalin C."/>
            <person name="Clermont D."/>
            <person name="Rocha E."/>
            <person name="Yoon E.-J."/>
            <person name="Nemec A."/>
            <person name="Walker B."/>
            <person name="Young S.K."/>
            <person name="Zeng Q."/>
            <person name="Gargeya S."/>
            <person name="Fitzgerald M."/>
            <person name="Haas B."/>
            <person name="Abouelleil A."/>
            <person name="Alvarado L."/>
            <person name="Arachchi H.M."/>
            <person name="Berlin A.M."/>
            <person name="Chapman S.B."/>
            <person name="Dewar J."/>
            <person name="Goldberg J."/>
            <person name="Griggs A."/>
            <person name="Gujja S."/>
            <person name="Hansen M."/>
            <person name="Howarth C."/>
            <person name="Imamovic A."/>
            <person name="Larimer J."/>
            <person name="McCowan C."/>
            <person name="Murphy C."/>
            <person name="Neiman D."/>
            <person name="Pearson M."/>
            <person name="Priest M."/>
            <person name="Roberts A."/>
            <person name="Saif S."/>
            <person name="Shea T."/>
            <person name="Sisk P."/>
            <person name="Sykes S."/>
            <person name="Wortman J."/>
            <person name="Nusbaum C."/>
            <person name="Birren B."/>
        </authorList>
    </citation>
    <scope>NUCLEOTIDE SEQUENCE [LARGE SCALE GENOMIC DNA]</scope>
    <source>
        <strain evidence="1 2">CIP 107464</strain>
    </source>
</reference>
<evidence type="ECO:0000313" key="1">
    <source>
        <dbReference type="EMBL" id="ENV32725.1"/>
    </source>
</evidence>
<dbReference type="EMBL" id="APPN01000073">
    <property type="protein sequence ID" value="ENV32725.1"/>
    <property type="molecule type" value="Genomic_DNA"/>
</dbReference>
<dbReference type="HOGENOM" id="CLU_2802599_0_0_6"/>
<keyword evidence="2" id="KW-1185">Reference proteome</keyword>
<organism evidence="1 2">
    <name type="scientific">Acinetobacter gerneri DSM 14967 = CIP 107464 = MTCC 9824</name>
    <dbReference type="NCBI Taxonomy" id="1120926"/>
    <lineage>
        <taxon>Bacteria</taxon>
        <taxon>Pseudomonadati</taxon>
        <taxon>Pseudomonadota</taxon>
        <taxon>Gammaproteobacteria</taxon>
        <taxon>Moraxellales</taxon>
        <taxon>Moraxellaceae</taxon>
        <taxon>Acinetobacter</taxon>
    </lineage>
</organism>
<comment type="caution">
    <text evidence="1">The sequence shown here is derived from an EMBL/GenBank/DDBJ whole genome shotgun (WGS) entry which is preliminary data.</text>
</comment>
<dbReference type="STRING" id="202952.GCA_000747725_02086"/>
<name>N8ZMJ2_9GAMM</name>
<protein>
    <submittedName>
        <fullName evidence="1">Uncharacterized protein</fullName>
    </submittedName>
</protein>
<dbReference type="AlphaFoldDB" id="N8ZMJ2"/>
<accession>N8ZMJ2</accession>